<dbReference type="Gene3D" id="2.70.98.10">
    <property type="match status" value="1"/>
</dbReference>
<comment type="similarity">
    <text evidence="3">Belongs to the aldose epimerase family.</text>
</comment>
<comment type="catalytic activity">
    <reaction evidence="1">
        <text>alpha-D-glucose = beta-D-glucose</text>
        <dbReference type="Rhea" id="RHEA:10264"/>
        <dbReference type="ChEBI" id="CHEBI:15903"/>
        <dbReference type="ChEBI" id="CHEBI:17925"/>
        <dbReference type="EC" id="5.1.3.3"/>
    </reaction>
</comment>
<dbReference type="NCBIfam" id="NF008277">
    <property type="entry name" value="PRK11055.1"/>
    <property type="match status" value="1"/>
</dbReference>
<sequence>MIKINRLSLLKNHIMKHLLRPWGRDTEGRDLVLYTLDDGKGTVVSISNYGGIITSIRTPDRHGQSGEVVLGFDTADAYLDERYLADCPYFGCITGRYAGRIACGKFSIGGESYRLPLNNAGNTLHGGFRGFDKRTWDHQVIMTEDKYGLELSYLSPHLEEGFPGNLQVKVTYMMSSPGALTIKYQVTTDRPTVVNLTNHTYFNLNMPQPDILGHRLRIFSNKNIESSNLIPTGRIIDITGTALDFSEPKTIGRDIGRLPDGYDHGYALENEKGSLIPAAVLSEPLSGRQVEVFTDQPSVHIYTGYYIPALTGHEGVQYGRCKGVAIETQHYPDSPNHPGFPGTLLKPGEVFESTTDYRFSTGASK</sequence>
<dbReference type="InterPro" id="IPR008183">
    <property type="entry name" value="Aldose_1/G6P_1-epimerase"/>
</dbReference>
<evidence type="ECO:0000313" key="7">
    <source>
        <dbReference type="EMBL" id="MPL81169.1"/>
    </source>
</evidence>
<dbReference type="InterPro" id="IPR014718">
    <property type="entry name" value="GH-type_carb-bd"/>
</dbReference>
<comment type="pathway">
    <text evidence="2">Carbohydrate metabolism; hexose metabolism.</text>
</comment>
<dbReference type="EC" id="5.1.3.3" evidence="4"/>
<protein>
    <recommendedName>
        <fullName evidence="4">aldose 1-epimerase</fullName>
        <ecNumber evidence="4">5.1.3.3</ecNumber>
    </recommendedName>
</protein>
<dbReference type="InterPro" id="IPR011013">
    <property type="entry name" value="Gal_mutarotase_sf_dom"/>
</dbReference>
<gene>
    <name evidence="7" type="primary">mro_1</name>
    <name evidence="7" type="ORF">SDC9_27083</name>
</gene>
<comment type="caution">
    <text evidence="7">The sequence shown here is derived from an EMBL/GenBank/DDBJ whole genome shotgun (WGS) entry which is preliminary data.</text>
</comment>
<dbReference type="Pfam" id="PF01263">
    <property type="entry name" value="Aldose_epim"/>
    <property type="match status" value="1"/>
</dbReference>
<name>A0A644UQC1_9ZZZZ</name>
<dbReference type="GO" id="GO:0006006">
    <property type="term" value="P:glucose metabolic process"/>
    <property type="evidence" value="ECO:0007669"/>
    <property type="project" value="TreeGrafter"/>
</dbReference>
<dbReference type="UniPathway" id="UPA00242"/>
<dbReference type="PROSITE" id="PS00545">
    <property type="entry name" value="ALDOSE_1_EPIMERASE"/>
    <property type="match status" value="1"/>
</dbReference>
<keyword evidence="5 7" id="KW-0413">Isomerase</keyword>
<dbReference type="SUPFAM" id="SSF74650">
    <property type="entry name" value="Galactose mutarotase-like"/>
    <property type="match status" value="1"/>
</dbReference>
<dbReference type="GO" id="GO:0033499">
    <property type="term" value="P:galactose catabolic process via UDP-galactose, Leloir pathway"/>
    <property type="evidence" value="ECO:0007669"/>
    <property type="project" value="TreeGrafter"/>
</dbReference>
<dbReference type="PIRSF" id="PIRSF005096">
    <property type="entry name" value="GALM"/>
    <property type="match status" value="1"/>
</dbReference>
<dbReference type="InterPro" id="IPR047215">
    <property type="entry name" value="Galactose_mutarotase-like"/>
</dbReference>
<dbReference type="PANTHER" id="PTHR10091">
    <property type="entry name" value="ALDOSE-1-EPIMERASE"/>
    <property type="match status" value="1"/>
</dbReference>
<evidence type="ECO:0000256" key="1">
    <source>
        <dbReference type="ARBA" id="ARBA00001614"/>
    </source>
</evidence>
<evidence type="ECO:0000256" key="4">
    <source>
        <dbReference type="ARBA" id="ARBA00013185"/>
    </source>
</evidence>
<dbReference type="GO" id="GO:0030246">
    <property type="term" value="F:carbohydrate binding"/>
    <property type="evidence" value="ECO:0007669"/>
    <property type="project" value="InterPro"/>
</dbReference>
<evidence type="ECO:0000256" key="6">
    <source>
        <dbReference type="ARBA" id="ARBA00023277"/>
    </source>
</evidence>
<evidence type="ECO:0000256" key="5">
    <source>
        <dbReference type="ARBA" id="ARBA00023235"/>
    </source>
</evidence>
<organism evidence="7">
    <name type="scientific">bioreactor metagenome</name>
    <dbReference type="NCBI Taxonomy" id="1076179"/>
    <lineage>
        <taxon>unclassified sequences</taxon>
        <taxon>metagenomes</taxon>
        <taxon>ecological metagenomes</taxon>
    </lineage>
</organism>
<evidence type="ECO:0000256" key="2">
    <source>
        <dbReference type="ARBA" id="ARBA00005028"/>
    </source>
</evidence>
<dbReference type="InterPro" id="IPR018052">
    <property type="entry name" value="Ald1_epimerase_CS"/>
</dbReference>
<dbReference type="EMBL" id="VSSQ01000146">
    <property type="protein sequence ID" value="MPL81169.1"/>
    <property type="molecule type" value="Genomic_DNA"/>
</dbReference>
<accession>A0A644UQC1</accession>
<reference evidence="7" key="1">
    <citation type="submission" date="2019-08" db="EMBL/GenBank/DDBJ databases">
        <authorList>
            <person name="Kucharzyk K."/>
            <person name="Murdoch R.W."/>
            <person name="Higgins S."/>
            <person name="Loffler F."/>
        </authorList>
    </citation>
    <scope>NUCLEOTIDE SEQUENCE</scope>
</reference>
<dbReference type="PANTHER" id="PTHR10091:SF0">
    <property type="entry name" value="GALACTOSE MUTAROTASE"/>
    <property type="match status" value="1"/>
</dbReference>
<dbReference type="InterPro" id="IPR015443">
    <property type="entry name" value="Aldose_1-epimerase"/>
</dbReference>
<evidence type="ECO:0000256" key="3">
    <source>
        <dbReference type="ARBA" id="ARBA00006206"/>
    </source>
</evidence>
<dbReference type="AlphaFoldDB" id="A0A644UQC1"/>
<dbReference type="GO" id="GO:0004034">
    <property type="term" value="F:aldose 1-epimerase activity"/>
    <property type="evidence" value="ECO:0007669"/>
    <property type="project" value="UniProtKB-EC"/>
</dbReference>
<dbReference type="CDD" id="cd09019">
    <property type="entry name" value="galactose_mutarotase_like"/>
    <property type="match status" value="1"/>
</dbReference>
<dbReference type="GO" id="GO:0005737">
    <property type="term" value="C:cytoplasm"/>
    <property type="evidence" value="ECO:0007669"/>
    <property type="project" value="TreeGrafter"/>
</dbReference>
<proteinExistence type="inferred from homology"/>
<keyword evidence="6" id="KW-0119">Carbohydrate metabolism</keyword>